<proteinExistence type="predicted"/>
<evidence type="ECO:0000313" key="2">
    <source>
        <dbReference type="EMBL" id="DAA03413.1"/>
    </source>
</evidence>
<dbReference type="EMBL" id="BK003213">
    <property type="protein sequence ID" value="DAA03413.1"/>
    <property type="molecule type" value="Genomic_DNA"/>
</dbReference>
<name>Q6II53_DROME</name>
<reference evidence="2" key="1">
    <citation type="journal article" date="2003" name="Genome Biol.">
        <title>An integrated gene annotation and transcriptional profiling approach towards the full gene content of the Drosophila genome.</title>
        <authorList>
            <person name="Hild M."/>
            <person name="Beckmann B."/>
            <person name="Haas S.A."/>
            <person name="Koch B."/>
            <person name="Solovyev V."/>
            <person name="Busold C."/>
            <person name="Fellenberg K."/>
            <person name="Boutros M."/>
            <person name="Vingron M."/>
            <person name="Sauer F."/>
            <person name="Hoheisel J.D."/>
            <person name="Paro R."/>
        </authorList>
    </citation>
    <scope>NUCLEOTIDE SEQUENCE</scope>
</reference>
<organism evidence="2">
    <name type="scientific">Drosophila melanogaster</name>
    <name type="common">Fruit fly</name>
    <dbReference type="NCBI Taxonomy" id="7227"/>
    <lineage>
        <taxon>Eukaryota</taxon>
        <taxon>Metazoa</taxon>
        <taxon>Ecdysozoa</taxon>
        <taxon>Arthropoda</taxon>
        <taxon>Hexapoda</taxon>
        <taxon>Insecta</taxon>
        <taxon>Pterygota</taxon>
        <taxon>Neoptera</taxon>
        <taxon>Endopterygota</taxon>
        <taxon>Diptera</taxon>
        <taxon>Brachycera</taxon>
        <taxon>Muscomorpha</taxon>
        <taxon>Ephydroidea</taxon>
        <taxon>Drosophilidae</taxon>
        <taxon>Drosophila</taxon>
        <taxon>Sophophora</taxon>
    </lineage>
</organism>
<feature type="region of interest" description="Disordered" evidence="1">
    <location>
        <begin position="1"/>
        <end position="24"/>
    </location>
</feature>
<protein>
    <submittedName>
        <fullName evidence="2">HDC19711</fullName>
    </submittedName>
</protein>
<accession>Q6II53</accession>
<gene>
    <name evidence="2" type="ORF">HDC19711</name>
</gene>
<sequence length="163" mass="18537">MDRNSLSSRCLWHQHQHQQPHPQQSLFPFATTNRVASTSTGLDTHLRRQVARFRFVNANLSGQIPLTTNSNTRCCIPNGLPTISPSYHNMRSMTFLAGLPWMVFLAYRRKCVASKKKSGHSLLRNIVTVCNKRTGWESNLCLVDCLVDCLPGTQKVLLQQQHH</sequence>
<dbReference type="AlphaFoldDB" id="Q6II53"/>
<evidence type="ECO:0000256" key="1">
    <source>
        <dbReference type="SAM" id="MobiDB-lite"/>
    </source>
</evidence>